<organism evidence="1 2">
    <name type="scientific">Panthera leo</name>
    <name type="common">Lion</name>
    <dbReference type="NCBI Taxonomy" id="9689"/>
    <lineage>
        <taxon>Eukaryota</taxon>
        <taxon>Metazoa</taxon>
        <taxon>Chordata</taxon>
        <taxon>Craniata</taxon>
        <taxon>Vertebrata</taxon>
        <taxon>Euteleostomi</taxon>
        <taxon>Mammalia</taxon>
        <taxon>Eutheria</taxon>
        <taxon>Laurasiatheria</taxon>
        <taxon>Carnivora</taxon>
        <taxon>Feliformia</taxon>
        <taxon>Felidae</taxon>
        <taxon>Pantherinae</taxon>
        <taxon>Panthera</taxon>
    </lineage>
</organism>
<reference evidence="1" key="1">
    <citation type="journal article" date="2019" name="bioRxiv">
        <title>Long live the king: chromosome-level assembly of the lion (Panthera leo) using linked-read, Hi-C, and long read data.</title>
        <authorList>
            <person name="Armstrong E.E."/>
            <person name="Taylor R.W."/>
            <person name="Miller D.E."/>
            <person name="Kaelin C."/>
            <person name="Barsh G."/>
            <person name="Hadly E.A."/>
            <person name="Petrov D."/>
        </authorList>
    </citation>
    <scope>NUCLEOTIDE SEQUENCE [LARGE SCALE GENOMIC DNA]</scope>
</reference>
<dbReference type="Ensembl" id="ENSPLOT00000015405.1">
    <property type="protein sequence ID" value="ENSPLOP00000013895.1"/>
    <property type="gene ID" value="ENSPLOG00000010176.1"/>
</dbReference>
<evidence type="ECO:0000313" key="2">
    <source>
        <dbReference type="Proteomes" id="UP000694399"/>
    </source>
</evidence>
<accession>A0A8C8X6W2</accession>
<dbReference type="Proteomes" id="UP000694399">
    <property type="component" value="Chromosome E2"/>
</dbReference>
<protein>
    <submittedName>
        <fullName evidence="1">Uncharacterized protein</fullName>
    </submittedName>
</protein>
<dbReference type="OMA" id="QEVWAPL"/>
<name>A0A8C8X6W2_PANLE</name>
<dbReference type="AlphaFoldDB" id="A0A8C8X6W2"/>
<reference evidence="1" key="3">
    <citation type="submission" date="2025-09" db="UniProtKB">
        <authorList>
            <consortium name="Ensembl"/>
        </authorList>
    </citation>
    <scope>IDENTIFICATION</scope>
</reference>
<sequence>MASISGGLVDLSQKLVLHQQEVWAPLMLLPQLRKRKWKQRTNLRSLMMIWALVFLIKPL</sequence>
<reference evidence="1" key="2">
    <citation type="submission" date="2025-08" db="UniProtKB">
        <authorList>
            <consortium name="Ensembl"/>
        </authorList>
    </citation>
    <scope>IDENTIFICATION</scope>
</reference>
<proteinExistence type="predicted"/>
<keyword evidence="2" id="KW-1185">Reference proteome</keyword>
<evidence type="ECO:0000313" key="1">
    <source>
        <dbReference type="Ensembl" id="ENSPLOP00000013895.1"/>
    </source>
</evidence>